<dbReference type="OrthoDB" id="1918387at2759"/>
<feature type="coiled-coil region" evidence="11">
    <location>
        <begin position="822"/>
        <end position="849"/>
    </location>
</feature>
<evidence type="ECO:0000256" key="9">
    <source>
        <dbReference type="ARBA" id="ARBA00023662"/>
    </source>
</evidence>
<feature type="domain" description="Cfap43 N-terminal" evidence="13">
    <location>
        <begin position="50"/>
        <end position="216"/>
    </location>
</feature>
<keyword evidence="15" id="KW-1185">Reference proteome</keyword>
<dbReference type="InterPro" id="IPR056296">
    <property type="entry name" value="Cfap43_N"/>
</dbReference>
<dbReference type="Gene3D" id="2.130.10.10">
    <property type="entry name" value="YVTN repeat-like/Quinoprotein amine dehydrogenase"/>
    <property type="match status" value="2"/>
</dbReference>
<feature type="compositionally biased region" description="Polar residues" evidence="12">
    <location>
        <begin position="1030"/>
        <end position="1041"/>
    </location>
</feature>
<dbReference type="Pfam" id="PF23185">
    <property type="entry name" value="CFAP43_N"/>
    <property type="match status" value="1"/>
</dbReference>
<reference evidence="14" key="1">
    <citation type="submission" date="2021-08" db="EMBL/GenBank/DDBJ databases">
        <title>WGS assembly of Ceratopteris richardii.</title>
        <authorList>
            <person name="Marchant D.B."/>
            <person name="Chen G."/>
            <person name="Jenkins J."/>
            <person name="Shu S."/>
            <person name="Leebens-Mack J."/>
            <person name="Grimwood J."/>
            <person name="Schmutz J."/>
            <person name="Soltis P."/>
            <person name="Soltis D."/>
            <person name="Chen Z.-H."/>
        </authorList>
    </citation>
    <scope>NUCLEOTIDE SEQUENCE</scope>
    <source>
        <strain evidence="14">Whitten #5841</strain>
        <tissue evidence="14">Leaf</tissue>
    </source>
</reference>
<dbReference type="OMA" id="SCEPRKE"/>
<feature type="region of interest" description="Disordered" evidence="12">
    <location>
        <begin position="1416"/>
        <end position="1444"/>
    </location>
</feature>
<evidence type="ECO:0000256" key="12">
    <source>
        <dbReference type="SAM" id="MobiDB-lite"/>
    </source>
</evidence>
<dbReference type="PANTHER" id="PTHR14885">
    <property type="entry name" value="CILIA- AND FLAGELLA-ASSOCIATED PROTEIN 43-RELATED"/>
    <property type="match status" value="1"/>
</dbReference>
<dbReference type="SUPFAM" id="SSF50978">
    <property type="entry name" value="WD40 repeat-like"/>
    <property type="match status" value="1"/>
</dbReference>
<sequence length="1769" mass="200009">MESFTIEYGIGYQGTSLHVVADDTALAICGNSIASYSLKNGINTPLIWGPRFGIAVSAFDLSNKLIAFAEKGLHPSVFIYNYENRQLCGQIGDIAEVEISVISFSRDGCKLLTVSSEPDFRMCLWDLQEHEPVKLAEVSPERLVEFVSFNPACWEQFCVSGSGRISVWTYEKNFHRTNFSCRDLSASPYEPHCHAWSEDGQRIYSGGLKGEVLMFDLTCAPDLGAIDDGNSEKSFHELFEDSLKALVSGNLRSPETSGGDGWQLLRISPTSDKIASICAGELHVVIAEESGRLCWLSLPTVKEKDNEDKLDPQSGSVDTEGNTTESASTPEDDIGDCNGDDVKGTDSQIMQGSVKTGSTVVYSVNLDVMKVTNMAYNADQTQLVVGAASGCIVVVRVNKDLLISILSGESGAAVTENFASIQWRSSYHCGPILGFATLADGKFVLSAGHDGTVRVWESDRGKELSRHCFKAAQLCIDSHEGTSTAVTGSSNGSLCMFKVDSMGRSAIVSQNKLHTSSIDKISFDRNSNLVVAACKEDGTLYFLKCGSSDLDELELIGFTTLDDSILSIAWDLPPTQGKDDAYILVSLSRGEIVRLKVPYCHALDGNLSFETKLLNCISFRTQVPLTSIAIGKYFLEKERVERKIIWGMGQDKRLQQYRIPENLQGWSGPNGNPPHTHFNMPGHAKPGEALVLHSKTATLITGAEDGALQIRDEVLDPLRQPEKVVDAQLYDGYLGGISALMVAEDRLFIGGANGVIFSAEAPGAARKVPKKALIGKARISIIPERTKHDSVSEGDISNQLSMLEKYQQTTSTGSAVAFQEYRMEMKKNIQKIKQEFQDLIDKNEKKLQAPELEKLTSEELVVDMDLECELRSQGQKRVSGFREQVIRENFMKDIIAQRIKQECWKDVTESGKHIWPFLQGSEVPNFPFHKKYVSYNRAAEIAKSLRIIEMQEHDYTKELKLVVSSNMDNSMGLSTAPGSPHSVVSDVVPDENVTTRSEVAQADKEQPLEPVVQQTNIEGETQKVEEQVSSRRNSMVTTHDTTTGKRGSEFDTSSNKGPTDGSSSLQTPEEDPEESESMTAELLEKGPIEDLLYHAFDLTTSKRKRTQRFLLFKEIQIIREAFNKKFANFEENKDIIIDKIKEMHLRILELQKKLGWKDDFILPQLEKHDDYESAFSVKDTEIQVPKPGAKSSSNDSMDKKGPKQGTNIAERALQDMMGGKLEHKKEEVAVEVEIEKPAWMFGNPKTFTKEQIKEVKEFDAKLKAIKEEKEKKQRAHEFEMRKLKNDIQDLMTNFDNSLYELFDQRLQEEVKCLEIEEAITRLSMEIEDEEFCDEEREADLSKNLDHLKTVKGRSVGAVTEFKRELDDFKAKYEALVAEDKTLDRNFKKDFSDCGDLITILYRHYRKRKTQVTKIYSRSPPKQSPRLSISERRKSMSVRGKVPATRGSVRNSISLGRTMIPTDPFNQRPEEIDPELWGRLLSARNRKIAKEEEVRVMTNILTKMNDFMSRLIAQDDLNRKRIERSLRSLAEFREMRERKRRNLAFFLHIKQGLVEIELNPLGGDYVDAVLLPRPMIEEFNEVILREAKVKVKILIGMKDFKRGIYEVQWDIDRLQMWEKILVEKIRYIQLLRNTKALQMAIKNGEDIASASESSTLESRLEHMKELHGKRIIEKKIHLEQLQSKIKMLQRRILKSQENASSLYKRYIFEARLCQKSLGHENNDAALREKERRIVADRKLRDIVKEQQQTIQQLEKDCETLRNRSFPILPL</sequence>
<gene>
    <name evidence="14" type="ORF">KP509_13G045300</name>
</gene>
<evidence type="ECO:0000313" key="14">
    <source>
        <dbReference type="EMBL" id="KAH7421201.1"/>
    </source>
</evidence>
<keyword evidence="7" id="KW-0966">Cell projection</keyword>
<evidence type="ECO:0000256" key="7">
    <source>
        <dbReference type="ARBA" id="ARBA00023273"/>
    </source>
</evidence>
<dbReference type="InterPro" id="IPR036322">
    <property type="entry name" value="WD40_repeat_dom_sf"/>
</dbReference>
<comment type="caution">
    <text evidence="14">The sequence shown here is derived from an EMBL/GenBank/DDBJ whole genome shotgun (WGS) entry which is preliminary data.</text>
</comment>
<evidence type="ECO:0000256" key="2">
    <source>
        <dbReference type="ARBA" id="ARBA00022490"/>
    </source>
</evidence>
<feature type="coiled-coil region" evidence="11">
    <location>
        <begin position="1735"/>
        <end position="1762"/>
    </location>
</feature>
<feature type="coiled-coil region" evidence="11">
    <location>
        <begin position="1248"/>
        <end position="1293"/>
    </location>
</feature>
<dbReference type="PROSITE" id="PS50294">
    <property type="entry name" value="WD_REPEATS_REGION"/>
    <property type="match status" value="1"/>
</dbReference>
<keyword evidence="5 11" id="KW-0175">Coiled coil</keyword>
<dbReference type="Pfam" id="PF25828">
    <property type="entry name" value="CC_Cfap43"/>
    <property type="match status" value="2"/>
</dbReference>
<dbReference type="PANTHER" id="PTHR14885:SF1">
    <property type="entry name" value="CILIA- AND FLAGELLA-ASSOCIATED PROTEIN 43"/>
    <property type="match status" value="1"/>
</dbReference>
<dbReference type="Proteomes" id="UP000825935">
    <property type="component" value="Chromosome 13"/>
</dbReference>
<feature type="compositionally biased region" description="Polar residues" evidence="12">
    <location>
        <begin position="313"/>
        <end position="329"/>
    </location>
</feature>
<organism evidence="14 15">
    <name type="scientific">Ceratopteris richardii</name>
    <name type="common">Triangle waterfern</name>
    <dbReference type="NCBI Taxonomy" id="49495"/>
    <lineage>
        <taxon>Eukaryota</taxon>
        <taxon>Viridiplantae</taxon>
        <taxon>Streptophyta</taxon>
        <taxon>Embryophyta</taxon>
        <taxon>Tracheophyta</taxon>
        <taxon>Polypodiopsida</taxon>
        <taxon>Polypodiidae</taxon>
        <taxon>Polypodiales</taxon>
        <taxon>Pteridineae</taxon>
        <taxon>Pteridaceae</taxon>
        <taxon>Parkerioideae</taxon>
        <taxon>Ceratopteris</taxon>
    </lineage>
</organism>
<comment type="subcellular location">
    <subcellularLocation>
        <location evidence="1">Cytoplasm</location>
        <location evidence="1">Cytoskeleton</location>
        <location evidence="1">Cilium axoneme</location>
    </subcellularLocation>
</comment>
<feature type="compositionally biased region" description="Acidic residues" evidence="12">
    <location>
        <begin position="330"/>
        <end position="339"/>
    </location>
</feature>
<dbReference type="Pfam" id="PF00400">
    <property type="entry name" value="WD40"/>
    <property type="match status" value="1"/>
</dbReference>
<evidence type="ECO:0000256" key="1">
    <source>
        <dbReference type="ARBA" id="ARBA00004430"/>
    </source>
</evidence>
<evidence type="ECO:0000256" key="8">
    <source>
        <dbReference type="ARBA" id="ARBA00023605"/>
    </source>
</evidence>
<evidence type="ECO:0000256" key="6">
    <source>
        <dbReference type="ARBA" id="ARBA00023212"/>
    </source>
</evidence>
<evidence type="ECO:0000256" key="11">
    <source>
        <dbReference type="SAM" id="Coils"/>
    </source>
</evidence>
<dbReference type="InterPro" id="IPR001680">
    <property type="entry name" value="WD40_rpt"/>
</dbReference>
<evidence type="ECO:0000256" key="10">
    <source>
        <dbReference type="PROSITE-ProRule" id="PRU00221"/>
    </source>
</evidence>
<feature type="compositionally biased region" description="Basic and acidic residues" evidence="12">
    <location>
        <begin position="1020"/>
        <end position="1029"/>
    </location>
</feature>
<evidence type="ECO:0000313" key="15">
    <source>
        <dbReference type="Proteomes" id="UP000825935"/>
    </source>
</evidence>
<evidence type="ECO:0000256" key="4">
    <source>
        <dbReference type="ARBA" id="ARBA00022737"/>
    </source>
</evidence>
<dbReference type="InterPro" id="IPR011047">
    <property type="entry name" value="Quinoprotein_ADH-like_sf"/>
</dbReference>
<feature type="region of interest" description="Disordered" evidence="12">
    <location>
        <begin position="1182"/>
        <end position="1204"/>
    </location>
</feature>
<accession>A0A8T2TD73</accession>
<name>A0A8T2TD73_CERRI</name>
<feature type="compositionally biased region" description="Polar residues" evidence="12">
    <location>
        <begin position="1050"/>
        <end position="1067"/>
    </location>
</feature>
<comment type="similarity">
    <text evidence="8">Belongs to the CFAP43 family.</text>
</comment>
<proteinExistence type="inferred from homology"/>
<feature type="region of interest" description="Disordered" evidence="12">
    <location>
        <begin position="305"/>
        <end position="348"/>
    </location>
</feature>
<feature type="repeat" description="WD" evidence="10">
    <location>
        <begin position="425"/>
        <end position="466"/>
    </location>
</feature>
<protein>
    <recommendedName>
        <fullName evidence="9">Cilia- and flagella-associated protein 43</fullName>
    </recommendedName>
</protein>
<dbReference type="EMBL" id="CM035418">
    <property type="protein sequence ID" value="KAH7421201.1"/>
    <property type="molecule type" value="Genomic_DNA"/>
</dbReference>
<dbReference type="InterPro" id="IPR015943">
    <property type="entry name" value="WD40/YVTN_repeat-like_dom_sf"/>
</dbReference>
<feature type="region of interest" description="Disordered" evidence="12">
    <location>
        <begin position="971"/>
        <end position="1079"/>
    </location>
</feature>
<dbReference type="SMART" id="SM00320">
    <property type="entry name" value="WD40"/>
    <property type="match status" value="7"/>
</dbReference>
<evidence type="ECO:0000256" key="5">
    <source>
        <dbReference type="ARBA" id="ARBA00023054"/>
    </source>
</evidence>
<evidence type="ECO:0000259" key="13">
    <source>
        <dbReference type="Pfam" id="PF23185"/>
    </source>
</evidence>
<keyword evidence="3 10" id="KW-0853">WD repeat</keyword>
<feature type="coiled-coil region" evidence="11">
    <location>
        <begin position="1670"/>
        <end position="1697"/>
    </location>
</feature>
<keyword evidence="6" id="KW-0206">Cytoskeleton</keyword>
<dbReference type="GO" id="GO:0060271">
    <property type="term" value="P:cilium assembly"/>
    <property type="evidence" value="ECO:0007669"/>
    <property type="project" value="TreeGrafter"/>
</dbReference>
<evidence type="ECO:0000256" key="3">
    <source>
        <dbReference type="ARBA" id="ARBA00022574"/>
    </source>
</evidence>
<dbReference type="GO" id="GO:0005930">
    <property type="term" value="C:axoneme"/>
    <property type="evidence" value="ECO:0007669"/>
    <property type="project" value="UniProtKB-SubCell"/>
</dbReference>
<dbReference type="PROSITE" id="PS50082">
    <property type="entry name" value="WD_REPEATS_2"/>
    <property type="match status" value="1"/>
</dbReference>
<keyword evidence="2" id="KW-0963">Cytoplasm</keyword>
<dbReference type="SUPFAM" id="SSF50998">
    <property type="entry name" value="Quinoprotein alcohol dehydrogenase-like"/>
    <property type="match status" value="1"/>
</dbReference>
<keyword evidence="4" id="KW-0677">Repeat</keyword>